<dbReference type="InterPro" id="IPR050179">
    <property type="entry name" value="Trans_hexapeptide_repeat"/>
</dbReference>
<comment type="caution">
    <text evidence="5">The sequence shown here is derived from an EMBL/GenBank/DDBJ whole genome shotgun (WGS) entry which is preliminary data.</text>
</comment>
<dbReference type="InterPro" id="IPR041561">
    <property type="entry name" value="PglD_N"/>
</dbReference>
<evidence type="ECO:0000256" key="2">
    <source>
        <dbReference type="ARBA" id="ARBA00022679"/>
    </source>
</evidence>
<evidence type="ECO:0000313" key="5">
    <source>
        <dbReference type="EMBL" id="MBF8176690.1"/>
    </source>
</evidence>
<dbReference type="PROSITE" id="PS00101">
    <property type="entry name" value="HEXAPEP_TRANSFERASES"/>
    <property type="match status" value="1"/>
</dbReference>
<gene>
    <name evidence="5" type="ORF">IXC47_03225</name>
</gene>
<accession>A0ABS0EPQ6</accession>
<sequence>MKRLALLGASGHGKVVAEAALDSGWESIIFFDDAWPSVKQNGRWPVEGNTATLLEKLKSFDGVIVSIGNCKIRWQKYLELASLNAPLATIIHPSATVSQYASIGSGSVVLAGACINIDAVIGQAGIINTGATVDHDCELADAVHICPGTHLSGNVSVGHQSWVGVGATVKQGITIGADVMVGAGAVVIAPIPDSCTVVGNPARPIHGKSNS</sequence>
<organism evidence="5 6">
    <name type="scientific">Herminiimonas contaminans</name>
    <dbReference type="NCBI Taxonomy" id="1111140"/>
    <lineage>
        <taxon>Bacteria</taxon>
        <taxon>Pseudomonadati</taxon>
        <taxon>Pseudomonadota</taxon>
        <taxon>Betaproteobacteria</taxon>
        <taxon>Burkholderiales</taxon>
        <taxon>Oxalobacteraceae</taxon>
        <taxon>Herminiimonas</taxon>
    </lineage>
</organism>
<evidence type="ECO:0000313" key="6">
    <source>
        <dbReference type="Proteomes" id="UP000657372"/>
    </source>
</evidence>
<evidence type="ECO:0000256" key="3">
    <source>
        <dbReference type="ARBA" id="ARBA00022737"/>
    </source>
</evidence>
<reference evidence="5 6" key="1">
    <citation type="submission" date="2020-11" db="EMBL/GenBank/DDBJ databases">
        <title>WGS of Herminiimonas contaminans strain Marseille-Q4544 isolated from planarians Schmidtea mediterranea.</title>
        <authorList>
            <person name="Kangale L."/>
        </authorList>
    </citation>
    <scope>NUCLEOTIDE SEQUENCE [LARGE SCALE GENOMIC DNA]</scope>
    <source>
        <strain evidence="5 6">Marseille-Q4544</strain>
    </source>
</reference>
<keyword evidence="3" id="KW-0677">Repeat</keyword>
<keyword evidence="6" id="KW-1185">Reference proteome</keyword>
<dbReference type="Pfam" id="PF17836">
    <property type="entry name" value="PglD_N"/>
    <property type="match status" value="1"/>
</dbReference>
<dbReference type="Gene3D" id="2.160.10.10">
    <property type="entry name" value="Hexapeptide repeat proteins"/>
    <property type="match status" value="1"/>
</dbReference>
<dbReference type="InterPro" id="IPR018357">
    <property type="entry name" value="Hexapep_transf_CS"/>
</dbReference>
<dbReference type="InterPro" id="IPR011004">
    <property type="entry name" value="Trimer_LpxA-like_sf"/>
</dbReference>
<dbReference type="PANTHER" id="PTHR43300:SF7">
    <property type="entry name" value="UDP-N-ACETYLBACILLOSAMINE N-ACETYLTRANSFERASE"/>
    <property type="match status" value="1"/>
</dbReference>
<dbReference type="PANTHER" id="PTHR43300">
    <property type="entry name" value="ACETYLTRANSFERASE"/>
    <property type="match status" value="1"/>
</dbReference>
<dbReference type="RefSeq" id="WP_195874678.1">
    <property type="nucleotide sequence ID" value="NZ_JADOEL010000002.1"/>
</dbReference>
<evidence type="ECO:0000259" key="4">
    <source>
        <dbReference type="Pfam" id="PF17836"/>
    </source>
</evidence>
<comment type="similarity">
    <text evidence="1">Belongs to the transferase hexapeptide repeat family.</text>
</comment>
<dbReference type="CDD" id="cd03360">
    <property type="entry name" value="LbH_AT_putative"/>
    <property type="match status" value="1"/>
</dbReference>
<protein>
    <submittedName>
        <fullName evidence="5">Acetyltransferase</fullName>
    </submittedName>
</protein>
<proteinExistence type="inferred from homology"/>
<dbReference type="Proteomes" id="UP000657372">
    <property type="component" value="Unassembled WGS sequence"/>
</dbReference>
<name>A0ABS0EPQ6_9BURK</name>
<dbReference type="SUPFAM" id="SSF51161">
    <property type="entry name" value="Trimeric LpxA-like enzymes"/>
    <property type="match status" value="1"/>
</dbReference>
<dbReference type="InterPro" id="IPR020019">
    <property type="entry name" value="AcTrfase_PglD-like"/>
</dbReference>
<dbReference type="Gene3D" id="3.40.50.20">
    <property type="match status" value="1"/>
</dbReference>
<keyword evidence="2" id="KW-0808">Transferase</keyword>
<feature type="domain" description="PglD N-terminal" evidence="4">
    <location>
        <begin position="3"/>
        <end position="77"/>
    </location>
</feature>
<dbReference type="EMBL" id="JADOEL010000002">
    <property type="protein sequence ID" value="MBF8176690.1"/>
    <property type="molecule type" value="Genomic_DNA"/>
</dbReference>
<dbReference type="NCBIfam" id="TIGR03570">
    <property type="entry name" value="NeuD_NnaD"/>
    <property type="match status" value="1"/>
</dbReference>
<evidence type="ECO:0000256" key="1">
    <source>
        <dbReference type="ARBA" id="ARBA00007274"/>
    </source>
</evidence>